<dbReference type="InterPro" id="IPR050368">
    <property type="entry name" value="ClC-type_chloride_channel"/>
</dbReference>
<dbReference type="EMBL" id="DXHL01000018">
    <property type="protein sequence ID" value="HIW10477.1"/>
    <property type="molecule type" value="Genomic_DNA"/>
</dbReference>
<evidence type="ECO:0000256" key="1">
    <source>
        <dbReference type="ARBA" id="ARBA00004141"/>
    </source>
</evidence>
<feature type="domain" description="CBS" evidence="12">
    <location>
        <begin position="506"/>
        <end position="565"/>
    </location>
</feature>
<feature type="transmembrane region" description="Helical" evidence="11">
    <location>
        <begin position="246"/>
        <end position="264"/>
    </location>
</feature>
<dbReference type="Gene3D" id="3.10.580.10">
    <property type="entry name" value="CBS-domain"/>
    <property type="match status" value="1"/>
</dbReference>
<keyword evidence="10" id="KW-0129">CBS domain</keyword>
<name>A0A9D1QC39_9BACT</name>
<dbReference type="AlphaFoldDB" id="A0A9D1QC39"/>
<evidence type="ECO:0000259" key="12">
    <source>
        <dbReference type="PROSITE" id="PS51371"/>
    </source>
</evidence>
<evidence type="ECO:0000313" key="13">
    <source>
        <dbReference type="EMBL" id="HIW10477.1"/>
    </source>
</evidence>
<evidence type="ECO:0000313" key="14">
    <source>
        <dbReference type="Proteomes" id="UP000823926"/>
    </source>
</evidence>
<organism evidence="13 14">
    <name type="scientific">Candidatus Rikenella faecigallinarum</name>
    <dbReference type="NCBI Taxonomy" id="2838745"/>
    <lineage>
        <taxon>Bacteria</taxon>
        <taxon>Pseudomonadati</taxon>
        <taxon>Bacteroidota</taxon>
        <taxon>Bacteroidia</taxon>
        <taxon>Bacteroidales</taxon>
        <taxon>Rikenellaceae</taxon>
        <taxon>Rikenella</taxon>
    </lineage>
</organism>
<dbReference type="GO" id="GO:0034707">
    <property type="term" value="C:chloride channel complex"/>
    <property type="evidence" value="ECO:0007669"/>
    <property type="project" value="UniProtKB-KW"/>
</dbReference>
<feature type="transmembrane region" description="Helical" evidence="11">
    <location>
        <begin position="208"/>
        <end position="226"/>
    </location>
</feature>
<dbReference type="InterPro" id="IPR001807">
    <property type="entry name" value="ClC"/>
</dbReference>
<dbReference type="InterPro" id="IPR046342">
    <property type="entry name" value="CBS_dom_sf"/>
</dbReference>
<dbReference type="Pfam" id="PF00654">
    <property type="entry name" value="Voltage_CLC"/>
    <property type="match status" value="1"/>
</dbReference>
<evidence type="ECO:0000256" key="7">
    <source>
        <dbReference type="ARBA" id="ARBA00023173"/>
    </source>
</evidence>
<keyword evidence="9" id="KW-0407">Ion channel</keyword>
<evidence type="ECO:0000256" key="3">
    <source>
        <dbReference type="ARBA" id="ARBA00022692"/>
    </source>
</evidence>
<dbReference type="Proteomes" id="UP000823926">
    <property type="component" value="Unassembled WGS sequence"/>
</dbReference>
<dbReference type="PRINTS" id="PR00762">
    <property type="entry name" value="CLCHANNEL"/>
</dbReference>
<keyword evidence="4 11" id="KW-1133">Transmembrane helix</keyword>
<evidence type="ECO:0000256" key="11">
    <source>
        <dbReference type="SAM" id="Phobius"/>
    </source>
</evidence>
<evidence type="ECO:0000256" key="8">
    <source>
        <dbReference type="ARBA" id="ARBA00023214"/>
    </source>
</evidence>
<keyword evidence="8" id="KW-0868">Chloride</keyword>
<dbReference type="Pfam" id="PF00571">
    <property type="entry name" value="CBS"/>
    <property type="match status" value="2"/>
</dbReference>
<accession>A0A9D1QC39</accession>
<comment type="subcellular location">
    <subcellularLocation>
        <location evidence="1">Membrane</location>
        <topology evidence="1">Multi-pass membrane protein</topology>
    </subcellularLocation>
</comment>
<keyword evidence="3 11" id="KW-0812">Transmembrane</keyword>
<dbReference type="PANTHER" id="PTHR43427:SF6">
    <property type="entry name" value="CHLORIDE CHANNEL PROTEIN CLC-E"/>
    <property type="match status" value="1"/>
</dbReference>
<reference evidence="13" key="2">
    <citation type="submission" date="2021-04" db="EMBL/GenBank/DDBJ databases">
        <authorList>
            <person name="Gilroy R."/>
        </authorList>
    </citation>
    <scope>NUCLEOTIDE SEQUENCE</scope>
    <source>
        <strain evidence="13">ChiBcec15-1070</strain>
    </source>
</reference>
<dbReference type="PROSITE" id="PS51371">
    <property type="entry name" value="CBS"/>
    <property type="match status" value="2"/>
</dbReference>
<evidence type="ECO:0000256" key="2">
    <source>
        <dbReference type="ARBA" id="ARBA00022448"/>
    </source>
</evidence>
<dbReference type="CDD" id="cd02205">
    <property type="entry name" value="CBS_pair_SF"/>
    <property type="match status" value="1"/>
</dbReference>
<dbReference type="GO" id="GO:0005254">
    <property type="term" value="F:chloride channel activity"/>
    <property type="evidence" value="ECO:0007669"/>
    <property type="project" value="UniProtKB-KW"/>
</dbReference>
<sequence length="566" mass="62247">MILAVVVGIAAGVAGHLLRGCIHLIKQGLTSWADIEAANYLYFLYPMIGIAITVLFVKYWVKDDISHGVTRIFYAISRKESRIKPHNCYTSLLASSATIGFGGSVGAEAPIVLTGAAIGSTVGQFLRLNYKYITLLLGCGAGAAIAAVYKAPIAGFVFVIEVLMLELTFTSVVPLLLASVTAATTTYLLVDMQPFFAGVNPSFMLRDIPFYAMLGIIGGCVSYFFANTSMKLEGRIKSIKKKRYRVLIGGLILGGLIFVFPPLYGEGYEIITDLMTGNHAAIFDQSLFYEWRNTFGVVALYVVGILIFKVVAMTLTNASGGVGGTFAPSLFVGAILGYLFAIVCNHFLGTHLHVASFTLVGMATVMGGVMKAPITSMFLVAELTGGFVLFLPLMLASAIAFTVSYYFEPYSIYTKRLAARGELLTHNKDENAMQFLNTRSLIEYDFETVPVSGKLRHVIRAVEHTKRNVFPVVNQRGELMGVITMDDIRADMFDREKYTTPLTQYMSKAPERLLPDEPIRSVMEKFEQTRAWNLPVVDETGHYIGFISKSKLLTAYREQLTHMSEE</sequence>
<gene>
    <name evidence="13" type="ORF">H9888_03145</name>
</gene>
<feature type="transmembrane region" description="Helical" evidence="11">
    <location>
        <begin position="88"/>
        <end position="112"/>
    </location>
</feature>
<feature type="domain" description="CBS" evidence="12">
    <location>
        <begin position="441"/>
        <end position="499"/>
    </location>
</feature>
<dbReference type="PANTHER" id="PTHR43427">
    <property type="entry name" value="CHLORIDE CHANNEL PROTEIN CLC-E"/>
    <property type="match status" value="1"/>
</dbReference>
<comment type="caution">
    <text evidence="13">The sequence shown here is derived from an EMBL/GenBank/DDBJ whole genome shotgun (WGS) entry which is preliminary data.</text>
</comment>
<feature type="transmembrane region" description="Helical" evidence="11">
    <location>
        <begin position="386"/>
        <end position="407"/>
    </location>
</feature>
<reference evidence="13" key="1">
    <citation type="journal article" date="2021" name="PeerJ">
        <title>Extensive microbial diversity within the chicken gut microbiome revealed by metagenomics and culture.</title>
        <authorList>
            <person name="Gilroy R."/>
            <person name="Ravi A."/>
            <person name="Getino M."/>
            <person name="Pursley I."/>
            <person name="Horton D.L."/>
            <person name="Alikhan N.F."/>
            <person name="Baker D."/>
            <person name="Gharbi K."/>
            <person name="Hall N."/>
            <person name="Watson M."/>
            <person name="Adriaenssens E.M."/>
            <person name="Foster-Nyarko E."/>
            <person name="Jarju S."/>
            <person name="Secka A."/>
            <person name="Antonio M."/>
            <person name="Oren A."/>
            <person name="Chaudhuri R.R."/>
            <person name="La Ragione R."/>
            <person name="Hildebrand F."/>
            <person name="Pallen M.J."/>
        </authorList>
    </citation>
    <scope>NUCLEOTIDE SEQUENCE</scope>
    <source>
        <strain evidence="13">ChiBcec15-1070</strain>
    </source>
</reference>
<protein>
    <submittedName>
        <fullName evidence="13">Chloride channel protein</fullName>
    </submittedName>
</protein>
<dbReference type="Gene3D" id="1.10.3080.10">
    <property type="entry name" value="Clc chloride channel"/>
    <property type="match status" value="1"/>
</dbReference>
<feature type="transmembrane region" description="Helical" evidence="11">
    <location>
        <begin position="167"/>
        <end position="188"/>
    </location>
</feature>
<keyword evidence="7" id="KW-0869">Chloride channel</keyword>
<feature type="transmembrane region" description="Helical" evidence="11">
    <location>
        <begin position="354"/>
        <end position="374"/>
    </location>
</feature>
<evidence type="ECO:0000256" key="9">
    <source>
        <dbReference type="ARBA" id="ARBA00023303"/>
    </source>
</evidence>
<dbReference type="CDD" id="cd00400">
    <property type="entry name" value="Voltage_gated_ClC"/>
    <property type="match status" value="1"/>
</dbReference>
<dbReference type="SUPFAM" id="SSF54631">
    <property type="entry name" value="CBS-domain pair"/>
    <property type="match status" value="1"/>
</dbReference>
<keyword evidence="2" id="KW-0813">Transport</keyword>
<feature type="transmembrane region" description="Helical" evidence="11">
    <location>
        <begin position="327"/>
        <end position="348"/>
    </location>
</feature>
<evidence type="ECO:0000256" key="10">
    <source>
        <dbReference type="PROSITE-ProRule" id="PRU00703"/>
    </source>
</evidence>
<evidence type="ECO:0000256" key="4">
    <source>
        <dbReference type="ARBA" id="ARBA00022989"/>
    </source>
</evidence>
<feature type="transmembrane region" description="Helical" evidence="11">
    <location>
        <begin position="295"/>
        <end position="315"/>
    </location>
</feature>
<dbReference type="InterPro" id="IPR000644">
    <property type="entry name" value="CBS_dom"/>
</dbReference>
<dbReference type="InterPro" id="IPR014743">
    <property type="entry name" value="Cl-channel_core"/>
</dbReference>
<feature type="transmembrane region" description="Helical" evidence="11">
    <location>
        <begin position="132"/>
        <end position="160"/>
    </location>
</feature>
<dbReference type="SUPFAM" id="SSF81340">
    <property type="entry name" value="Clc chloride channel"/>
    <property type="match status" value="1"/>
</dbReference>
<evidence type="ECO:0000256" key="5">
    <source>
        <dbReference type="ARBA" id="ARBA00023065"/>
    </source>
</evidence>
<keyword evidence="6 11" id="KW-0472">Membrane</keyword>
<evidence type="ECO:0000256" key="6">
    <source>
        <dbReference type="ARBA" id="ARBA00023136"/>
    </source>
</evidence>
<keyword evidence="5" id="KW-0406">Ion transport</keyword>
<feature type="transmembrane region" description="Helical" evidence="11">
    <location>
        <begin position="43"/>
        <end position="61"/>
    </location>
</feature>
<proteinExistence type="predicted"/>